<dbReference type="AlphaFoldDB" id="A0A5N5GGK5"/>
<accession>A0A5N5GGK5</accession>
<reference evidence="2" key="2">
    <citation type="submission" date="2019-10" db="EMBL/GenBank/DDBJ databases">
        <title>A de novo genome assembly of a pear dwarfing rootstock.</title>
        <authorList>
            <person name="Wang F."/>
            <person name="Wang J."/>
            <person name="Li S."/>
            <person name="Zhang Y."/>
            <person name="Fang M."/>
            <person name="Ma L."/>
            <person name="Zhao Y."/>
            <person name="Jiang S."/>
        </authorList>
    </citation>
    <scope>NUCLEOTIDE SEQUENCE [LARGE SCALE GENOMIC DNA]</scope>
</reference>
<reference evidence="1 2" key="3">
    <citation type="submission" date="2019-11" db="EMBL/GenBank/DDBJ databases">
        <title>A de novo genome assembly of a pear dwarfing rootstock.</title>
        <authorList>
            <person name="Wang F."/>
            <person name="Wang J."/>
            <person name="Li S."/>
            <person name="Zhang Y."/>
            <person name="Fang M."/>
            <person name="Ma L."/>
            <person name="Zhao Y."/>
            <person name="Jiang S."/>
        </authorList>
    </citation>
    <scope>NUCLEOTIDE SEQUENCE [LARGE SCALE GENOMIC DNA]</scope>
    <source>
        <strain evidence="1">S2</strain>
        <tissue evidence="1">Leaf</tissue>
    </source>
</reference>
<sequence>MLDELAGKSTIPTSWLVSWASFRADFFSASAEEISNKLFGERPNKILAPKSKEVAQDFPGGCAIKRVDVVVMVIDKKKLALPPKKTTTPTLVVATAAPIVPSKRPSLEAWTTVVAPMVEELATSKPTVALVDVGPVAATLEKAATTTERNPSPNPKKNPVIVLEEELRRVKPPATNPLPLDKGKDVVSLQSDLQLAVEVAG</sequence>
<gene>
    <name evidence="1" type="ORF">D8674_034806</name>
</gene>
<dbReference type="Proteomes" id="UP000327157">
    <property type="component" value="Chromosome 9"/>
</dbReference>
<proteinExistence type="predicted"/>
<protein>
    <submittedName>
        <fullName evidence="1">GPI-anchored protein 58</fullName>
    </submittedName>
</protein>
<name>A0A5N5GGK5_9ROSA</name>
<organism evidence="1 2">
    <name type="scientific">Pyrus ussuriensis x Pyrus communis</name>
    <dbReference type="NCBI Taxonomy" id="2448454"/>
    <lineage>
        <taxon>Eukaryota</taxon>
        <taxon>Viridiplantae</taxon>
        <taxon>Streptophyta</taxon>
        <taxon>Embryophyta</taxon>
        <taxon>Tracheophyta</taxon>
        <taxon>Spermatophyta</taxon>
        <taxon>Magnoliopsida</taxon>
        <taxon>eudicotyledons</taxon>
        <taxon>Gunneridae</taxon>
        <taxon>Pentapetalae</taxon>
        <taxon>rosids</taxon>
        <taxon>fabids</taxon>
        <taxon>Rosales</taxon>
        <taxon>Rosaceae</taxon>
        <taxon>Amygdaloideae</taxon>
        <taxon>Maleae</taxon>
        <taxon>Pyrus</taxon>
    </lineage>
</organism>
<evidence type="ECO:0000313" key="2">
    <source>
        <dbReference type="Proteomes" id="UP000327157"/>
    </source>
</evidence>
<dbReference type="EMBL" id="SMOL01000458">
    <property type="protein sequence ID" value="KAB2612490.1"/>
    <property type="molecule type" value="Genomic_DNA"/>
</dbReference>
<keyword evidence="2" id="KW-1185">Reference proteome</keyword>
<reference evidence="1 2" key="1">
    <citation type="submission" date="2019-09" db="EMBL/GenBank/DDBJ databases">
        <authorList>
            <person name="Ou C."/>
        </authorList>
    </citation>
    <scope>NUCLEOTIDE SEQUENCE [LARGE SCALE GENOMIC DNA]</scope>
    <source>
        <strain evidence="1">S2</strain>
        <tissue evidence="1">Leaf</tissue>
    </source>
</reference>
<evidence type="ECO:0000313" key="1">
    <source>
        <dbReference type="EMBL" id="KAB2612490.1"/>
    </source>
</evidence>
<comment type="caution">
    <text evidence="1">The sequence shown here is derived from an EMBL/GenBank/DDBJ whole genome shotgun (WGS) entry which is preliminary data.</text>
</comment>